<sequence>MDIRKKGAICMFIYNVIGTLAICSAYPSDPLYSDELSFIGGFTFPITIISFAFRYAASEPIYPVFIIQFIVLIASIFILDLILRNYSPAYIQKRDEKYLAEREKAFNQLITEQQVAIYLKYAKDIDGFARVGTPEDRATLSVEQWYTIDNLAHDIFLIKRKLVSASTKDSIEKRIKDKLKDQAAMDLLFSAE</sequence>
<feature type="transmembrane region" description="Helical" evidence="1">
    <location>
        <begin position="62"/>
        <end position="83"/>
    </location>
</feature>
<accession>A0A2V3PTI2</accession>
<proteinExistence type="predicted"/>
<evidence type="ECO:0000313" key="2">
    <source>
        <dbReference type="EMBL" id="PXV69010.1"/>
    </source>
</evidence>
<comment type="caution">
    <text evidence="2">The sequence shown here is derived from an EMBL/GenBank/DDBJ whole genome shotgun (WGS) entry which is preliminary data.</text>
</comment>
<keyword evidence="1" id="KW-1133">Transmembrane helix</keyword>
<organism evidence="2 3">
    <name type="scientific">Dysgonomonas alginatilytica</name>
    <dbReference type="NCBI Taxonomy" id="1605892"/>
    <lineage>
        <taxon>Bacteria</taxon>
        <taxon>Pseudomonadati</taxon>
        <taxon>Bacteroidota</taxon>
        <taxon>Bacteroidia</taxon>
        <taxon>Bacteroidales</taxon>
        <taxon>Dysgonomonadaceae</taxon>
        <taxon>Dysgonomonas</taxon>
    </lineage>
</organism>
<dbReference type="AlphaFoldDB" id="A0A2V3PTI2"/>
<feature type="transmembrane region" description="Helical" evidence="1">
    <location>
        <begin position="6"/>
        <end position="26"/>
    </location>
</feature>
<dbReference type="OrthoDB" id="797805at2"/>
<dbReference type="EMBL" id="QICL01000001">
    <property type="protein sequence ID" value="PXV69010.1"/>
    <property type="molecule type" value="Genomic_DNA"/>
</dbReference>
<reference evidence="2 3" key="1">
    <citation type="submission" date="2018-03" db="EMBL/GenBank/DDBJ databases">
        <title>Genomic Encyclopedia of Archaeal and Bacterial Type Strains, Phase II (KMG-II): from individual species to whole genera.</title>
        <authorList>
            <person name="Goeker M."/>
        </authorList>
    </citation>
    <scope>NUCLEOTIDE SEQUENCE [LARGE SCALE GENOMIC DNA]</scope>
    <source>
        <strain evidence="2 3">DSM 100214</strain>
    </source>
</reference>
<keyword evidence="1" id="KW-0812">Transmembrane</keyword>
<name>A0A2V3PTI2_9BACT</name>
<evidence type="ECO:0000256" key="1">
    <source>
        <dbReference type="SAM" id="Phobius"/>
    </source>
</evidence>
<feature type="transmembrane region" description="Helical" evidence="1">
    <location>
        <begin position="38"/>
        <end position="56"/>
    </location>
</feature>
<protein>
    <submittedName>
        <fullName evidence="2">Uncharacterized protein</fullName>
    </submittedName>
</protein>
<evidence type="ECO:0000313" key="3">
    <source>
        <dbReference type="Proteomes" id="UP000247973"/>
    </source>
</evidence>
<dbReference type="Proteomes" id="UP000247973">
    <property type="component" value="Unassembled WGS sequence"/>
</dbReference>
<dbReference type="RefSeq" id="WP_110308977.1">
    <property type="nucleotide sequence ID" value="NZ_QICL01000001.1"/>
</dbReference>
<gene>
    <name evidence="2" type="ORF">CLV62_101277</name>
</gene>
<keyword evidence="3" id="KW-1185">Reference proteome</keyword>
<keyword evidence="1" id="KW-0472">Membrane</keyword>